<evidence type="ECO:0000256" key="5">
    <source>
        <dbReference type="ARBA" id="ARBA00023136"/>
    </source>
</evidence>
<comment type="subcellular location">
    <subcellularLocation>
        <location evidence="1">Cell membrane</location>
        <topology evidence="1">Multi-pass membrane protein</topology>
    </subcellularLocation>
</comment>
<gene>
    <name evidence="8" type="ORF">GLS40_04795</name>
</gene>
<dbReference type="PANTHER" id="PTHR42709">
    <property type="entry name" value="ALKALINE PHOSPHATASE LIKE PROTEIN"/>
    <property type="match status" value="1"/>
</dbReference>
<dbReference type="Pfam" id="PF09335">
    <property type="entry name" value="VTT_dom"/>
    <property type="match status" value="1"/>
</dbReference>
<accession>A0A844W2L9</accession>
<reference evidence="8 9" key="1">
    <citation type="submission" date="2019-11" db="EMBL/GenBank/DDBJ databases">
        <title>Pseudooceanicola pacifica sp. nov., isolated from deep-sea sediment of the Pacific Ocean.</title>
        <authorList>
            <person name="Lyu L."/>
        </authorList>
    </citation>
    <scope>NUCLEOTIDE SEQUENCE [LARGE SCALE GENOMIC DNA]</scope>
    <source>
        <strain evidence="8 9">216_PA32_1</strain>
    </source>
</reference>
<evidence type="ECO:0000256" key="3">
    <source>
        <dbReference type="ARBA" id="ARBA00022692"/>
    </source>
</evidence>
<organism evidence="8 9">
    <name type="scientific">Pseudooceanicola pacificus</name>
    <dbReference type="NCBI Taxonomy" id="2676438"/>
    <lineage>
        <taxon>Bacteria</taxon>
        <taxon>Pseudomonadati</taxon>
        <taxon>Pseudomonadota</taxon>
        <taxon>Alphaproteobacteria</taxon>
        <taxon>Rhodobacterales</taxon>
        <taxon>Paracoccaceae</taxon>
        <taxon>Pseudooceanicola</taxon>
    </lineage>
</organism>
<comment type="caution">
    <text evidence="8">The sequence shown here is derived from an EMBL/GenBank/DDBJ whole genome shotgun (WGS) entry which is preliminary data.</text>
</comment>
<dbReference type="InterPro" id="IPR032816">
    <property type="entry name" value="VTT_dom"/>
</dbReference>
<evidence type="ECO:0000256" key="1">
    <source>
        <dbReference type="ARBA" id="ARBA00004651"/>
    </source>
</evidence>
<dbReference type="EMBL" id="WNXQ01000002">
    <property type="protein sequence ID" value="MWB77335.1"/>
    <property type="molecule type" value="Genomic_DNA"/>
</dbReference>
<feature type="transmembrane region" description="Helical" evidence="6">
    <location>
        <begin position="136"/>
        <end position="152"/>
    </location>
</feature>
<sequence length="207" mass="21937">MTDWLIEMLVRHGAPILMLVTFLSCLALPVPASLAMLAAGAFSATGDLTTGSVAGAAFGGAVLGDQTGYAIGRAARQPLLRRIAGRPGSARLYDRARHMIEDHGGTGIFLSRWLFSPIGPYANFAAGIARLGHLRFTLWGALGEAVWVLLYVGLGRAFADDLTMAAQMAQDLGGLTIALGILAVAGLWISRSMRRHRRHRASCPGRG</sequence>
<feature type="domain" description="VTT" evidence="7">
    <location>
        <begin position="30"/>
        <end position="156"/>
    </location>
</feature>
<dbReference type="AlphaFoldDB" id="A0A844W2L9"/>
<evidence type="ECO:0000259" key="7">
    <source>
        <dbReference type="Pfam" id="PF09335"/>
    </source>
</evidence>
<evidence type="ECO:0000256" key="2">
    <source>
        <dbReference type="ARBA" id="ARBA00022475"/>
    </source>
</evidence>
<proteinExistence type="predicted"/>
<dbReference type="PANTHER" id="PTHR42709:SF6">
    <property type="entry name" value="UNDECAPRENYL PHOSPHATE TRANSPORTER A"/>
    <property type="match status" value="1"/>
</dbReference>
<dbReference type="Proteomes" id="UP000443843">
    <property type="component" value="Unassembled WGS sequence"/>
</dbReference>
<evidence type="ECO:0000256" key="4">
    <source>
        <dbReference type="ARBA" id="ARBA00022989"/>
    </source>
</evidence>
<evidence type="ECO:0000313" key="9">
    <source>
        <dbReference type="Proteomes" id="UP000443843"/>
    </source>
</evidence>
<keyword evidence="4 6" id="KW-1133">Transmembrane helix</keyword>
<evidence type="ECO:0000313" key="8">
    <source>
        <dbReference type="EMBL" id="MWB77335.1"/>
    </source>
</evidence>
<keyword evidence="9" id="KW-1185">Reference proteome</keyword>
<feature type="transmembrane region" description="Helical" evidence="6">
    <location>
        <begin position="53"/>
        <end position="72"/>
    </location>
</feature>
<keyword evidence="5 6" id="KW-0472">Membrane</keyword>
<keyword evidence="2" id="KW-1003">Cell membrane</keyword>
<name>A0A844W2L9_9RHOB</name>
<dbReference type="RefSeq" id="WP_160381595.1">
    <property type="nucleotide sequence ID" value="NZ_WNXQ01000002.1"/>
</dbReference>
<dbReference type="GO" id="GO:0005886">
    <property type="term" value="C:plasma membrane"/>
    <property type="evidence" value="ECO:0007669"/>
    <property type="project" value="UniProtKB-SubCell"/>
</dbReference>
<dbReference type="InterPro" id="IPR051311">
    <property type="entry name" value="DedA_domain"/>
</dbReference>
<keyword evidence="3 6" id="KW-0812">Transmembrane</keyword>
<feature type="transmembrane region" description="Helical" evidence="6">
    <location>
        <begin position="172"/>
        <end position="190"/>
    </location>
</feature>
<evidence type="ECO:0000256" key="6">
    <source>
        <dbReference type="SAM" id="Phobius"/>
    </source>
</evidence>
<protein>
    <submittedName>
        <fullName evidence="8">DedA family protein</fullName>
    </submittedName>
</protein>